<keyword evidence="1" id="KW-0175">Coiled coil</keyword>
<feature type="coiled-coil region" evidence="1">
    <location>
        <begin position="248"/>
        <end position="327"/>
    </location>
</feature>
<evidence type="ECO:0000313" key="4">
    <source>
        <dbReference type="Proteomes" id="UP000224634"/>
    </source>
</evidence>
<feature type="coiled-coil region" evidence="1">
    <location>
        <begin position="178"/>
        <end position="205"/>
    </location>
</feature>
<proteinExistence type="predicted"/>
<sequence>MWSTNLVSQASNMQSPSRSTWTSRRSNFGGYESDQSSDTAGDSSSESSLQNTLLWKRPDRSSSIGSTRMVEIPLPIQTFKMQQQLPYHYSPVEIIQPDHHEIHSQSSTLGGEDDFEIPEKTPTLHDRRFPIVMDAETVSSEQGEEEEEELPRMIGPLEQQLSSLMQKIIFMERENPTIAVAPEDYEELQEKVKTLEAEKATWARRHEALFSLRDEDVSNIINVRVLLAAERREHAAMRQLRDDDLANVIAIRNKLADATRRVEELEKAVNTNSGRTTPPRRPRSIIERRETEDLFQAAKNAALEQRALELEKANAELATQLAALKESQMLQQGGGAIPPPRTHPPPQQIRVDDSKRWEDAISALESRLRHKDEELAKARAKANNNTQAHAAPPHTEPHHQHPATAPSPTSSVNWNKLDTMLEGNAKYREKMATRTQQLRSELEMLQRRLHRKETECDELEVKVEKLQRVSNAGVLQTMLK</sequence>
<feature type="region of interest" description="Disordered" evidence="2">
    <location>
        <begin position="1"/>
        <end position="62"/>
    </location>
</feature>
<evidence type="ECO:0000256" key="1">
    <source>
        <dbReference type="SAM" id="Coils"/>
    </source>
</evidence>
<organism evidence="3 4">
    <name type="scientific">Polytolypa hystricis (strain UAMH7299)</name>
    <dbReference type="NCBI Taxonomy" id="1447883"/>
    <lineage>
        <taxon>Eukaryota</taxon>
        <taxon>Fungi</taxon>
        <taxon>Dikarya</taxon>
        <taxon>Ascomycota</taxon>
        <taxon>Pezizomycotina</taxon>
        <taxon>Eurotiomycetes</taxon>
        <taxon>Eurotiomycetidae</taxon>
        <taxon>Onygenales</taxon>
        <taxon>Onygenales incertae sedis</taxon>
        <taxon>Polytolypa</taxon>
    </lineage>
</organism>
<feature type="compositionally biased region" description="Pro residues" evidence="2">
    <location>
        <begin position="337"/>
        <end position="347"/>
    </location>
</feature>
<evidence type="ECO:0000256" key="2">
    <source>
        <dbReference type="SAM" id="MobiDB-lite"/>
    </source>
</evidence>
<keyword evidence="4" id="KW-1185">Reference proteome</keyword>
<feature type="compositionally biased region" description="Polar residues" evidence="2">
    <location>
        <begin position="1"/>
        <end position="14"/>
    </location>
</feature>
<accession>A0A2B7Z4G5</accession>
<feature type="compositionally biased region" description="Low complexity" evidence="2">
    <location>
        <begin position="15"/>
        <end position="26"/>
    </location>
</feature>
<feature type="region of interest" description="Disordered" evidence="2">
    <location>
        <begin position="377"/>
        <end position="414"/>
    </location>
</feature>
<dbReference type="EMBL" id="PDNA01000004">
    <property type="protein sequence ID" value="PGH27717.1"/>
    <property type="molecule type" value="Genomic_DNA"/>
</dbReference>
<gene>
    <name evidence="3" type="ORF">AJ80_00504</name>
</gene>
<evidence type="ECO:0000313" key="3">
    <source>
        <dbReference type="EMBL" id="PGH27717.1"/>
    </source>
</evidence>
<feature type="compositionally biased region" description="Low complexity" evidence="2">
    <location>
        <begin position="33"/>
        <end position="48"/>
    </location>
</feature>
<dbReference type="OrthoDB" id="4186885at2759"/>
<reference evidence="3 4" key="1">
    <citation type="submission" date="2017-10" db="EMBL/GenBank/DDBJ databases">
        <title>Comparative genomics in systemic dimorphic fungi from Ajellomycetaceae.</title>
        <authorList>
            <person name="Munoz J.F."/>
            <person name="Mcewen J.G."/>
            <person name="Clay O.K."/>
            <person name="Cuomo C.A."/>
        </authorList>
    </citation>
    <scope>NUCLEOTIDE SEQUENCE [LARGE SCALE GENOMIC DNA]</scope>
    <source>
        <strain evidence="3 4">UAMH7299</strain>
    </source>
</reference>
<protein>
    <submittedName>
        <fullName evidence="3">Uncharacterized protein</fullName>
    </submittedName>
</protein>
<comment type="caution">
    <text evidence="3">The sequence shown here is derived from an EMBL/GenBank/DDBJ whole genome shotgun (WGS) entry which is preliminary data.</text>
</comment>
<dbReference type="AlphaFoldDB" id="A0A2B7Z4G5"/>
<feature type="region of interest" description="Disordered" evidence="2">
    <location>
        <begin position="330"/>
        <end position="354"/>
    </location>
</feature>
<feature type="coiled-coil region" evidence="1">
    <location>
        <begin position="428"/>
        <end position="469"/>
    </location>
</feature>
<dbReference type="Proteomes" id="UP000224634">
    <property type="component" value="Unassembled WGS sequence"/>
</dbReference>
<name>A0A2B7Z4G5_POLH7</name>